<organism evidence="9 10">
    <name type="scientific">Labrys monachus</name>
    <dbReference type="NCBI Taxonomy" id="217067"/>
    <lineage>
        <taxon>Bacteria</taxon>
        <taxon>Pseudomonadati</taxon>
        <taxon>Pseudomonadota</taxon>
        <taxon>Alphaproteobacteria</taxon>
        <taxon>Hyphomicrobiales</taxon>
        <taxon>Xanthobacteraceae</taxon>
        <taxon>Labrys</taxon>
    </lineage>
</organism>
<dbReference type="CDD" id="cd03215">
    <property type="entry name" value="ABC_Carb_Monos_II"/>
    <property type="match status" value="1"/>
</dbReference>
<accession>A0ABU0FIU5</accession>
<evidence type="ECO:0000256" key="3">
    <source>
        <dbReference type="ARBA" id="ARBA00022597"/>
    </source>
</evidence>
<evidence type="ECO:0000256" key="6">
    <source>
        <dbReference type="ARBA" id="ARBA00022840"/>
    </source>
</evidence>
<evidence type="ECO:0000259" key="8">
    <source>
        <dbReference type="PROSITE" id="PS50893"/>
    </source>
</evidence>
<dbReference type="RefSeq" id="WP_307431376.1">
    <property type="nucleotide sequence ID" value="NZ_JAUSVK010000001.1"/>
</dbReference>
<dbReference type="InterPro" id="IPR027417">
    <property type="entry name" value="P-loop_NTPase"/>
</dbReference>
<dbReference type="InterPro" id="IPR003593">
    <property type="entry name" value="AAA+_ATPase"/>
</dbReference>
<gene>
    <name evidence="9" type="ORF">J3R73_004203</name>
</gene>
<keyword evidence="5" id="KW-0547">Nucleotide-binding</keyword>
<keyword evidence="6 9" id="KW-0067">ATP-binding</keyword>
<evidence type="ECO:0000256" key="7">
    <source>
        <dbReference type="SAM" id="MobiDB-lite"/>
    </source>
</evidence>
<comment type="similarity">
    <text evidence="1">Belongs to the ABC transporter superfamily.</text>
</comment>
<keyword evidence="3" id="KW-0762">Sugar transport</keyword>
<dbReference type="Gene3D" id="3.40.50.300">
    <property type="entry name" value="P-loop containing nucleotide triphosphate hydrolases"/>
    <property type="match status" value="2"/>
</dbReference>
<dbReference type="SUPFAM" id="SSF52540">
    <property type="entry name" value="P-loop containing nucleoside triphosphate hydrolases"/>
    <property type="match status" value="2"/>
</dbReference>
<dbReference type="InterPro" id="IPR003439">
    <property type="entry name" value="ABC_transporter-like_ATP-bd"/>
</dbReference>
<dbReference type="Proteomes" id="UP001237448">
    <property type="component" value="Unassembled WGS sequence"/>
</dbReference>
<dbReference type="Pfam" id="PF00005">
    <property type="entry name" value="ABC_tran"/>
    <property type="match status" value="2"/>
</dbReference>
<dbReference type="EMBL" id="JAUSVK010000001">
    <property type="protein sequence ID" value="MDQ0394411.1"/>
    <property type="molecule type" value="Genomic_DNA"/>
</dbReference>
<dbReference type="PANTHER" id="PTHR43790">
    <property type="entry name" value="CARBOHYDRATE TRANSPORT ATP-BINDING PROTEIN MG119-RELATED"/>
    <property type="match status" value="1"/>
</dbReference>
<evidence type="ECO:0000256" key="1">
    <source>
        <dbReference type="ARBA" id="ARBA00005417"/>
    </source>
</evidence>
<keyword evidence="2" id="KW-0813">Transport</keyword>
<evidence type="ECO:0000256" key="4">
    <source>
        <dbReference type="ARBA" id="ARBA00022737"/>
    </source>
</evidence>
<reference evidence="9 10" key="1">
    <citation type="submission" date="2023-07" db="EMBL/GenBank/DDBJ databases">
        <title>Genomic Encyclopedia of Type Strains, Phase IV (KMG-IV): sequencing the most valuable type-strain genomes for metagenomic binning, comparative biology and taxonomic classification.</title>
        <authorList>
            <person name="Goeker M."/>
        </authorList>
    </citation>
    <scope>NUCLEOTIDE SEQUENCE [LARGE SCALE GENOMIC DNA]</scope>
    <source>
        <strain evidence="9 10">DSM 5896</strain>
    </source>
</reference>
<dbReference type="GO" id="GO:0005524">
    <property type="term" value="F:ATP binding"/>
    <property type="evidence" value="ECO:0007669"/>
    <property type="project" value="UniProtKB-KW"/>
</dbReference>
<comment type="caution">
    <text evidence="9">The sequence shown here is derived from an EMBL/GenBank/DDBJ whole genome shotgun (WGS) entry which is preliminary data.</text>
</comment>
<dbReference type="PROSITE" id="PS50893">
    <property type="entry name" value="ABC_TRANSPORTER_2"/>
    <property type="match status" value="2"/>
</dbReference>
<evidence type="ECO:0000313" key="10">
    <source>
        <dbReference type="Proteomes" id="UP001237448"/>
    </source>
</evidence>
<sequence>MQDRHGLAPEGVVTPSSSSPGGEAIFHVRGIAKRFGGTTALREVSFSVSRGEIVALLGENGAGKSTLIKIMAGVFRADAGTMLFGGETVSAAAKAGRIAFIHQDLGLIPWMTVAENMMMGTGYPRRGGLIDWRKGRAQAREALALVGGDLDPDDRVATLSRTEKSLVAIARALAGKAELIVLDEPTASLPQSEVDRLHDVLRGLRGRGVGMIYVSHRLEEVYALTDRVVILRDGAVVACQRTADLDADELVRLIIGKAPDQVFVRPPARSHGRDLLRLEGLCTGEAGPLDLALGKGEIVGLVGLRGAGQDLVGKTLFGVEKPRAGRMLLSGEHFLPRDPFAAIEQGVLMVAGDRNAESIAHGMNIRENMFLNPVAAGRPLLSPRSRPSEEAEARQLGAAVGLRPNAPSALIGTLSGGNQQKVVMARWIRIGGRLLILEDPTAGVDVGAKAEIYRLLGDAVGRDQGVLLISTDFEEVTSICHRAYVFRSGRIVAELAGEALSIEALMNAASLSPTTAAA</sequence>
<keyword evidence="10" id="KW-1185">Reference proteome</keyword>
<dbReference type="SMART" id="SM00382">
    <property type="entry name" value="AAA"/>
    <property type="match status" value="2"/>
</dbReference>
<protein>
    <submittedName>
        <fullName evidence="9">Ribose transport system ATP-binding protein</fullName>
    </submittedName>
</protein>
<feature type="domain" description="ABC transporter" evidence="8">
    <location>
        <begin position="26"/>
        <end position="258"/>
    </location>
</feature>
<proteinExistence type="inferred from homology"/>
<keyword evidence="4" id="KW-0677">Repeat</keyword>
<evidence type="ECO:0000256" key="2">
    <source>
        <dbReference type="ARBA" id="ARBA00022448"/>
    </source>
</evidence>
<evidence type="ECO:0000256" key="5">
    <source>
        <dbReference type="ARBA" id="ARBA00022741"/>
    </source>
</evidence>
<evidence type="ECO:0000313" key="9">
    <source>
        <dbReference type="EMBL" id="MDQ0394411.1"/>
    </source>
</evidence>
<dbReference type="InterPro" id="IPR017871">
    <property type="entry name" value="ABC_transporter-like_CS"/>
</dbReference>
<feature type="region of interest" description="Disordered" evidence="7">
    <location>
        <begin position="1"/>
        <end position="20"/>
    </location>
</feature>
<feature type="domain" description="ABC transporter" evidence="8">
    <location>
        <begin position="270"/>
        <end position="513"/>
    </location>
</feature>
<name>A0ABU0FIU5_9HYPH</name>
<dbReference type="PROSITE" id="PS00211">
    <property type="entry name" value="ABC_TRANSPORTER_1"/>
    <property type="match status" value="1"/>
</dbReference>
<dbReference type="PANTHER" id="PTHR43790:SF9">
    <property type="entry name" value="GALACTOFURANOSE TRANSPORTER ATP-BINDING PROTEIN YTFR"/>
    <property type="match status" value="1"/>
</dbReference>
<dbReference type="InterPro" id="IPR050107">
    <property type="entry name" value="ABC_carbohydrate_import_ATPase"/>
</dbReference>
<dbReference type="CDD" id="cd03216">
    <property type="entry name" value="ABC_Carb_Monos_I"/>
    <property type="match status" value="1"/>
</dbReference>